<dbReference type="EMBL" id="CAJNON010000148">
    <property type="protein sequence ID" value="CAF1034543.1"/>
    <property type="molecule type" value="Genomic_DNA"/>
</dbReference>
<evidence type="ECO:0000313" key="2">
    <source>
        <dbReference type="EMBL" id="CAF1034543.1"/>
    </source>
</evidence>
<name>A0A814J7Z8_9BILA</name>
<dbReference type="AlphaFoldDB" id="A0A814J7Z8"/>
<sequence>MKSSYLECQSLPIETAKKGDIHEFFTGNRLYSNAYAIGIEAEGAVLPATNSRHTNWLEVQYQNYLRGIRALKTAFNVPTGRVMGHKEVVSPLGRKIDPNFSMAKFRAAL</sequence>
<dbReference type="Gene3D" id="3.40.80.10">
    <property type="entry name" value="Peptidoglycan recognition protein-like"/>
    <property type="match status" value="1"/>
</dbReference>
<dbReference type="InterPro" id="IPR002502">
    <property type="entry name" value="Amidase_domain"/>
</dbReference>
<feature type="domain" description="N-acetylmuramoyl-L-alanine amidase" evidence="1">
    <location>
        <begin position="31"/>
        <end position="99"/>
    </location>
</feature>
<dbReference type="Proteomes" id="UP000663891">
    <property type="component" value="Unassembled WGS sequence"/>
</dbReference>
<gene>
    <name evidence="2" type="ORF">VCS650_LOCUS16520</name>
</gene>
<comment type="caution">
    <text evidence="2">The sequence shown here is derived from an EMBL/GenBank/DDBJ whole genome shotgun (WGS) entry which is preliminary data.</text>
</comment>
<accession>A0A814J7Z8</accession>
<organism evidence="2 3">
    <name type="scientific">Adineta steineri</name>
    <dbReference type="NCBI Taxonomy" id="433720"/>
    <lineage>
        <taxon>Eukaryota</taxon>
        <taxon>Metazoa</taxon>
        <taxon>Spiralia</taxon>
        <taxon>Gnathifera</taxon>
        <taxon>Rotifera</taxon>
        <taxon>Eurotatoria</taxon>
        <taxon>Bdelloidea</taxon>
        <taxon>Adinetida</taxon>
        <taxon>Adinetidae</taxon>
        <taxon>Adineta</taxon>
    </lineage>
</organism>
<protein>
    <recommendedName>
        <fullName evidence="1">N-acetylmuramoyl-L-alanine amidase domain-containing protein</fullName>
    </recommendedName>
</protein>
<proteinExistence type="predicted"/>
<reference evidence="2" key="1">
    <citation type="submission" date="2021-02" db="EMBL/GenBank/DDBJ databases">
        <authorList>
            <person name="Nowell W R."/>
        </authorList>
    </citation>
    <scope>NUCLEOTIDE SEQUENCE</scope>
</reference>
<dbReference type="InterPro" id="IPR036505">
    <property type="entry name" value="Amidase/PGRP_sf"/>
</dbReference>
<dbReference type="Pfam" id="PF01510">
    <property type="entry name" value="Amidase_2"/>
    <property type="match status" value="1"/>
</dbReference>
<evidence type="ECO:0000313" key="3">
    <source>
        <dbReference type="Proteomes" id="UP000663891"/>
    </source>
</evidence>
<dbReference type="SUPFAM" id="SSF55846">
    <property type="entry name" value="N-acetylmuramoyl-L-alanine amidase-like"/>
    <property type="match status" value="1"/>
</dbReference>
<dbReference type="GO" id="GO:0009253">
    <property type="term" value="P:peptidoglycan catabolic process"/>
    <property type="evidence" value="ECO:0007669"/>
    <property type="project" value="InterPro"/>
</dbReference>
<evidence type="ECO:0000259" key="1">
    <source>
        <dbReference type="Pfam" id="PF01510"/>
    </source>
</evidence>
<dbReference type="GO" id="GO:0008745">
    <property type="term" value="F:N-acetylmuramoyl-L-alanine amidase activity"/>
    <property type="evidence" value="ECO:0007669"/>
    <property type="project" value="InterPro"/>
</dbReference>